<evidence type="ECO:0000313" key="1">
    <source>
        <dbReference type="EMBL" id="CAG7722141.1"/>
    </source>
</evidence>
<gene>
    <name evidence="1" type="ORF">AFUS01_LOCUS11310</name>
</gene>
<dbReference type="OrthoDB" id="19261at2759"/>
<keyword evidence="2" id="KW-1185">Reference proteome</keyword>
<name>A0A8J2JL95_9HEXA</name>
<organism evidence="1 2">
    <name type="scientific">Allacma fusca</name>
    <dbReference type="NCBI Taxonomy" id="39272"/>
    <lineage>
        <taxon>Eukaryota</taxon>
        <taxon>Metazoa</taxon>
        <taxon>Ecdysozoa</taxon>
        <taxon>Arthropoda</taxon>
        <taxon>Hexapoda</taxon>
        <taxon>Collembola</taxon>
        <taxon>Symphypleona</taxon>
        <taxon>Sminthuridae</taxon>
        <taxon>Allacma</taxon>
    </lineage>
</organism>
<feature type="non-terminal residue" evidence="1">
    <location>
        <position position="42"/>
    </location>
</feature>
<accession>A0A8J2JL95</accession>
<sequence length="42" mass="4763">MYYPRTSTLDNCGSHFGEEKNLLAKLGIEGIENLSHPWDKVV</sequence>
<reference evidence="1" key="1">
    <citation type="submission" date="2021-06" db="EMBL/GenBank/DDBJ databases">
        <authorList>
            <person name="Hodson N. C."/>
            <person name="Mongue J. A."/>
            <person name="Jaron S. K."/>
        </authorList>
    </citation>
    <scope>NUCLEOTIDE SEQUENCE</scope>
</reference>
<evidence type="ECO:0000313" key="2">
    <source>
        <dbReference type="Proteomes" id="UP000708208"/>
    </source>
</evidence>
<proteinExistence type="predicted"/>
<comment type="caution">
    <text evidence="1">The sequence shown here is derived from an EMBL/GenBank/DDBJ whole genome shotgun (WGS) entry which is preliminary data.</text>
</comment>
<dbReference type="EMBL" id="CAJVCH010086575">
    <property type="protein sequence ID" value="CAG7722141.1"/>
    <property type="molecule type" value="Genomic_DNA"/>
</dbReference>
<protein>
    <submittedName>
        <fullName evidence="1">Uncharacterized protein</fullName>
    </submittedName>
</protein>
<dbReference type="AlphaFoldDB" id="A0A8J2JL95"/>
<dbReference type="Proteomes" id="UP000708208">
    <property type="component" value="Unassembled WGS sequence"/>
</dbReference>